<dbReference type="SUPFAM" id="SSF53167">
    <property type="entry name" value="Purine and uridine phosphorylases"/>
    <property type="match status" value="1"/>
</dbReference>
<dbReference type="OrthoDB" id="20872at2759"/>
<feature type="compositionally biased region" description="Basic and acidic residues" evidence="1">
    <location>
        <begin position="235"/>
        <end position="250"/>
    </location>
</feature>
<dbReference type="Proteomes" id="UP000028045">
    <property type="component" value="Unassembled WGS sequence"/>
</dbReference>
<evidence type="ECO:0000313" key="3">
    <source>
        <dbReference type="EMBL" id="KEY71731.1"/>
    </source>
</evidence>
<name>A0A084B2F2_STACB</name>
<dbReference type="GO" id="GO:0003824">
    <property type="term" value="F:catalytic activity"/>
    <property type="evidence" value="ECO:0007669"/>
    <property type="project" value="InterPro"/>
</dbReference>
<gene>
    <name evidence="3" type="ORF">S7711_02959</name>
</gene>
<dbReference type="EMBL" id="KL648207">
    <property type="protein sequence ID" value="KEY71731.1"/>
    <property type="molecule type" value="Genomic_DNA"/>
</dbReference>
<dbReference type="AlphaFoldDB" id="A0A084B2F2"/>
<dbReference type="GO" id="GO:0009116">
    <property type="term" value="P:nucleoside metabolic process"/>
    <property type="evidence" value="ECO:0007669"/>
    <property type="project" value="InterPro"/>
</dbReference>
<evidence type="ECO:0000256" key="1">
    <source>
        <dbReference type="SAM" id="MobiDB-lite"/>
    </source>
</evidence>
<dbReference type="InterPro" id="IPR035994">
    <property type="entry name" value="Nucleoside_phosphorylase_sf"/>
</dbReference>
<dbReference type="InterPro" id="IPR000845">
    <property type="entry name" value="Nucleoside_phosphorylase_d"/>
</dbReference>
<sequence length="618" mass="68712">MTSDYRNLNVDTTADIWHQVTPWATSEMSSLLNVQGDYNSAQRVARFGAELVKCIDEQSLDACAIYRPVPQSIVTPFRISGWQILRHIAIQALRRAAYPPSLSHLVDLVADFRTTVTCKGWFDVLEKILPCIPGLYIVIHLGTVDAAREAYQWPQEFHRLIQKVNSCYPQVVVKVALITCSPLLVVHDRSMTNLVVRALRPTDPLPAFALYPANRWKNVFPIPSEGCNVGNRYSSQRDDSNAQIRSRSDVVDPTDNQVNTSTLSHYETWNFDKPRNRQDFGVAIFCAIPREADAVIALFDKHWNRKEYGKAHGDTNSYTLGAINNYNVVLVHLPGMGKGIAASAASSCRASFTGIRLVLVVGICGGVPFGPDGSERILGDVAISDGIVQYDLGRQFPHHFVRKNSLQDNLSRPNVEIRGFLARLSSQRGMRVLEDAMEHYMTTLRACKDIARDHRYEYPGAATDILYDTSLPHTHQDAAQCPAWPQTCSTGSACDNAEKASCESLLCHNCDDRYIIRRERLAQALSQSPVAVPKPAVHIGAIASGDKVMKSGGDRDRIARNEGIIAYEMEGAGVWDHYPCLIIKSICDYADCHKGKMWQDYAAATAAACMKAVLEQWD</sequence>
<dbReference type="Pfam" id="PF01048">
    <property type="entry name" value="PNP_UDP_1"/>
    <property type="match status" value="1"/>
</dbReference>
<evidence type="ECO:0000313" key="4">
    <source>
        <dbReference type="Proteomes" id="UP000028045"/>
    </source>
</evidence>
<dbReference type="InterPro" id="IPR053137">
    <property type="entry name" value="NLR-like"/>
</dbReference>
<feature type="region of interest" description="Disordered" evidence="1">
    <location>
        <begin position="233"/>
        <end position="257"/>
    </location>
</feature>
<dbReference type="PANTHER" id="PTHR46082">
    <property type="entry name" value="ATP/GTP-BINDING PROTEIN-RELATED"/>
    <property type="match status" value="1"/>
</dbReference>
<dbReference type="HOGENOM" id="CLU_000288_34_22_1"/>
<accession>A0A084B2F2</accession>
<dbReference type="PANTHER" id="PTHR46082:SF6">
    <property type="entry name" value="AAA+ ATPASE DOMAIN-CONTAINING PROTEIN-RELATED"/>
    <property type="match status" value="1"/>
</dbReference>
<feature type="domain" description="Nucleoside phosphorylase" evidence="2">
    <location>
        <begin position="282"/>
        <end position="397"/>
    </location>
</feature>
<keyword evidence="4" id="KW-1185">Reference proteome</keyword>
<proteinExistence type="predicted"/>
<organism evidence="3 4">
    <name type="scientific">Stachybotrys chartarum (strain CBS 109288 / IBT 7711)</name>
    <name type="common">Toxic black mold</name>
    <name type="synonym">Stilbospora chartarum</name>
    <dbReference type="NCBI Taxonomy" id="1280523"/>
    <lineage>
        <taxon>Eukaryota</taxon>
        <taxon>Fungi</taxon>
        <taxon>Dikarya</taxon>
        <taxon>Ascomycota</taxon>
        <taxon>Pezizomycotina</taxon>
        <taxon>Sordariomycetes</taxon>
        <taxon>Hypocreomycetidae</taxon>
        <taxon>Hypocreales</taxon>
        <taxon>Stachybotryaceae</taxon>
        <taxon>Stachybotrys</taxon>
    </lineage>
</organism>
<dbReference type="Gene3D" id="3.40.50.1580">
    <property type="entry name" value="Nucleoside phosphorylase domain"/>
    <property type="match status" value="1"/>
</dbReference>
<reference evidence="3 4" key="1">
    <citation type="journal article" date="2014" name="BMC Genomics">
        <title>Comparative genome sequencing reveals chemotype-specific gene clusters in the toxigenic black mold Stachybotrys.</title>
        <authorList>
            <person name="Semeiks J."/>
            <person name="Borek D."/>
            <person name="Otwinowski Z."/>
            <person name="Grishin N.V."/>
        </authorList>
    </citation>
    <scope>NUCLEOTIDE SEQUENCE [LARGE SCALE GENOMIC DNA]</scope>
    <source>
        <strain evidence="4">CBS 109288 / IBT 7711</strain>
    </source>
</reference>
<evidence type="ECO:0000259" key="2">
    <source>
        <dbReference type="Pfam" id="PF01048"/>
    </source>
</evidence>
<protein>
    <recommendedName>
        <fullName evidence="2">Nucleoside phosphorylase domain-containing protein</fullName>
    </recommendedName>
</protein>